<dbReference type="EMBL" id="CACSIO010000012">
    <property type="protein sequence ID" value="CAA0106882.1"/>
    <property type="molecule type" value="Genomic_DNA"/>
</dbReference>
<proteinExistence type="predicted"/>
<evidence type="ECO:0000313" key="2">
    <source>
        <dbReference type="Proteomes" id="UP000441399"/>
    </source>
</evidence>
<accession>A0A5S9PS27</accession>
<name>A0A5S9PS27_9GAMM</name>
<dbReference type="Proteomes" id="UP000441399">
    <property type="component" value="Unassembled WGS sequence"/>
</dbReference>
<protein>
    <submittedName>
        <fullName evidence="1">Uncharacterized protein</fullName>
    </submittedName>
</protein>
<evidence type="ECO:0000313" key="1">
    <source>
        <dbReference type="EMBL" id="CAA0106882.1"/>
    </source>
</evidence>
<keyword evidence="2" id="KW-1185">Reference proteome</keyword>
<organism evidence="1 2">
    <name type="scientific">BD1-7 clade bacterium</name>
    <dbReference type="NCBI Taxonomy" id="2029982"/>
    <lineage>
        <taxon>Bacteria</taxon>
        <taxon>Pseudomonadati</taxon>
        <taxon>Pseudomonadota</taxon>
        <taxon>Gammaproteobacteria</taxon>
        <taxon>Cellvibrionales</taxon>
        <taxon>Spongiibacteraceae</taxon>
        <taxon>BD1-7 clade</taxon>
    </lineage>
</organism>
<sequence>MKQHTSAVIAVFAIVVLGWGVRSMGPSDNDVPAASTEITPSPVNHRSAVVEPFPLPRAPSMSLPERSPIHKREVVVKPTPKTPVTVVLDETAIASLRDTRVHGDKRAPEVVRPVPRIKPTADVIGNESRYQAYEAAQEHVFKNAYRSAADTKIETLESLIQQARSAGVDSEALDIGAKKLEAIREIQQRLAADESGE</sequence>
<reference evidence="1 2" key="1">
    <citation type="submission" date="2019-11" db="EMBL/GenBank/DDBJ databases">
        <authorList>
            <person name="Holert J."/>
        </authorList>
    </citation>
    <scope>NUCLEOTIDE SEQUENCE [LARGE SCALE GENOMIC DNA]</scope>
    <source>
        <strain evidence="1">SB11_3</strain>
    </source>
</reference>
<dbReference type="AlphaFoldDB" id="A0A5S9PS27"/>
<gene>
    <name evidence="1" type="ORF">OPDIPICF_01120</name>
</gene>
<dbReference type="OrthoDB" id="9901432at2"/>